<name>A0ABT8L9Q7_9BACT</name>
<gene>
    <name evidence="5" type="ORF">QQ020_20560</name>
</gene>
<dbReference type="InterPro" id="IPR018319">
    <property type="entry name" value="SelA-like"/>
</dbReference>
<keyword evidence="5" id="KW-0032">Aminotransferase</keyword>
<dbReference type="PANTHER" id="PTHR32328">
    <property type="entry name" value="L-SERYL-TRNA(SEC) SELENIUM TRANSFERASE"/>
    <property type="match status" value="1"/>
</dbReference>
<dbReference type="GO" id="GO:0008483">
    <property type="term" value="F:transaminase activity"/>
    <property type="evidence" value="ECO:0007669"/>
    <property type="project" value="UniProtKB-KW"/>
</dbReference>
<comment type="cofactor">
    <cofactor evidence="1">
        <name>pyridoxal 5'-phosphate</name>
        <dbReference type="ChEBI" id="CHEBI:597326"/>
    </cofactor>
</comment>
<dbReference type="InterPro" id="IPR015421">
    <property type="entry name" value="PyrdxlP-dep_Trfase_major"/>
</dbReference>
<dbReference type="Pfam" id="PF03841">
    <property type="entry name" value="SelA"/>
    <property type="match status" value="1"/>
</dbReference>
<sequence length="403" mass="44254">MMKRRQLLKQMSALPLIGGLFATTEVTAAVWPGPVTRRDYYKELGLRTFINAAGTYTSLTGCLMRESAIDAYNYATRQYVALDELQDKVGARLAELIGCEAATVTAGAASAITLGTAGVLSGMDSEKASRIPTDLSGMKTEVIMQKSHVIGYAHAIKNCGVKVIEIETRKELEKAINDQTAMLWFLNANNFKGKIQYKEFVEVGKKYNIPMMIDAAADVPPVENLWKYTDMGFDLACFSGGKGLRGPQSCGLLLGRKDLIAAARLSAPPRGDTVGRGMKVNKEEILAMLMAVENYLTRDHESDWKLWESQIKLIADAAATVDGVETEIHVPDIANHVPSLRIRWDNKKVKMTPNEARQALRNGHPSIETVGGDESIDITTWMMNPGEERIVASSIQKILSKKS</sequence>
<comment type="caution">
    <text evidence="5">The sequence shown here is derived from an EMBL/GenBank/DDBJ whole genome shotgun (WGS) entry which is preliminary data.</text>
</comment>
<dbReference type="PANTHER" id="PTHR32328:SF0">
    <property type="entry name" value="L-SERYL-TRNA(SEC) SELENIUM TRANSFERASE"/>
    <property type="match status" value="1"/>
</dbReference>
<accession>A0ABT8L9Q7</accession>
<organism evidence="5 6">
    <name type="scientific">Agaribacillus aureus</name>
    <dbReference type="NCBI Taxonomy" id="3051825"/>
    <lineage>
        <taxon>Bacteria</taxon>
        <taxon>Pseudomonadati</taxon>
        <taxon>Bacteroidota</taxon>
        <taxon>Cytophagia</taxon>
        <taxon>Cytophagales</taxon>
        <taxon>Splendidivirgaceae</taxon>
        <taxon>Agaribacillus</taxon>
    </lineage>
</organism>
<proteinExistence type="inferred from homology"/>
<dbReference type="Proteomes" id="UP001172083">
    <property type="component" value="Unassembled WGS sequence"/>
</dbReference>
<dbReference type="EMBL" id="JAUJEB010000004">
    <property type="protein sequence ID" value="MDN5214485.1"/>
    <property type="molecule type" value="Genomic_DNA"/>
</dbReference>
<evidence type="ECO:0000256" key="4">
    <source>
        <dbReference type="SAM" id="SignalP"/>
    </source>
</evidence>
<evidence type="ECO:0000256" key="1">
    <source>
        <dbReference type="ARBA" id="ARBA00001933"/>
    </source>
</evidence>
<protein>
    <submittedName>
        <fullName evidence="5">Aminotransferase class V-fold PLP-dependent enzyme</fullName>
    </submittedName>
</protein>
<dbReference type="Gene3D" id="3.40.640.10">
    <property type="entry name" value="Type I PLP-dependent aspartate aminotransferase-like (Major domain)"/>
    <property type="match status" value="1"/>
</dbReference>
<keyword evidence="6" id="KW-1185">Reference proteome</keyword>
<feature type="signal peptide" evidence="4">
    <location>
        <begin position="1"/>
        <end position="28"/>
    </location>
</feature>
<dbReference type="SUPFAM" id="SSF53383">
    <property type="entry name" value="PLP-dependent transferases"/>
    <property type="match status" value="1"/>
</dbReference>
<evidence type="ECO:0000313" key="6">
    <source>
        <dbReference type="Proteomes" id="UP001172083"/>
    </source>
</evidence>
<evidence type="ECO:0000313" key="5">
    <source>
        <dbReference type="EMBL" id="MDN5214485.1"/>
    </source>
</evidence>
<evidence type="ECO:0000256" key="3">
    <source>
        <dbReference type="ARBA" id="ARBA00044507"/>
    </source>
</evidence>
<dbReference type="InterPro" id="IPR015424">
    <property type="entry name" value="PyrdxlP-dep_Trfase"/>
</dbReference>
<keyword evidence="4" id="KW-0732">Signal</keyword>
<reference evidence="5" key="1">
    <citation type="submission" date="2023-06" db="EMBL/GenBank/DDBJ databases">
        <title>Genomic of Agaribacillus aureum.</title>
        <authorList>
            <person name="Wang G."/>
        </authorList>
    </citation>
    <scope>NUCLEOTIDE SEQUENCE</scope>
    <source>
        <strain evidence="5">BMA12</strain>
    </source>
</reference>
<keyword evidence="5" id="KW-0808">Transferase</keyword>
<comment type="similarity">
    <text evidence="3">Belongs to the SelA family.</text>
</comment>
<feature type="chain" id="PRO_5046784016" evidence="4">
    <location>
        <begin position="29"/>
        <end position="403"/>
    </location>
</feature>
<keyword evidence="2" id="KW-0663">Pyridoxal phosphate</keyword>
<evidence type="ECO:0000256" key="2">
    <source>
        <dbReference type="ARBA" id="ARBA00022898"/>
    </source>
</evidence>